<sequence length="209" mass="23530">MLSQSWPVSGCINYKNKNRRNYCTLPENSEIFTVHGLWPNYFGSNSGPYFCDNGDRFNPSALSPILSEMNAKWTNIQGGTSSNSFWSHEWSKHGTCAKVLPQFNTLFKYFKSTLTLGEQYDIYQAFSESGIRPGSQSYSLNDLIDAIVNKFGKVPQISCTLDEMGEALLSEVRLCFDKSVRLIDCTAVNLNPKNCRGQTSAKYLRTVPN</sequence>
<dbReference type="InterPro" id="IPR001568">
    <property type="entry name" value="RNase_T2-like"/>
</dbReference>
<dbReference type="GO" id="GO:0003723">
    <property type="term" value="F:RNA binding"/>
    <property type="evidence" value="ECO:0007669"/>
    <property type="project" value="InterPro"/>
</dbReference>
<dbReference type="GO" id="GO:0005576">
    <property type="term" value="C:extracellular region"/>
    <property type="evidence" value="ECO:0007669"/>
    <property type="project" value="TreeGrafter"/>
</dbReference>
<comment type="similarity">
    <text evidence="1 4">Belongs to the RNase T2 family.</text>
</comment>
<dbReference type="PROSITE" id="PS00531">
    <property type="entry name" value="RNASE_T2_2"/>
    <property type="match status" value="1"/>
</dbReference>
<dbReference type="PANTHER" id="PTHR11240">
    <property type="entry name" value="RIBONUCLEASE T2"/>
    <property type="match status" value="1"/>
</dbReference>
<dbReference type="InterPro" id="IPR036430">
    <property type="entry name" value="RNase_T2-like_sf"/>
</dbReference>
<dbReference type="PANTHER" id="PTHR11240:SF22">
    <property type="entry name" value="RIBONUCLEASE T2"/>
    <property type="match status" value="1"/>
</dbReference>
<dbReference type="EMBL" id="JARQZJ010000045">
    <property type="protein sequence ID" value="KAK9878022.1"/>
    <property type="molecule type" value="Genomic_DNA"/>
</dbReference>
<dbReference type="InterPro" id="IPR018188">
    <property type="entry name" value="RNase_T2_His_AS_1"/>
</dbReference>
<evidence type="ECO:0000256" key="4">
    <source>
        <dbReference type="RuleBase" id="RU004328"/>
    </source>
</evidence>
<dbReference type="Gene3D" id="3.90.730.10">
    <property type="entry name" value="Ribonuclease T2-like"/>
    <property type="match status" value="1"/>
</dbReference>
<feature type="active site" evidence="3">
    <location>
        <position position="93"/>
    </location>
</feature>
<protein>
    <submittedName>
        <fullName evidence="5">Uncharacterized protein</fullName>
    </submittedName>
</protein>
<evidence type="ECO:0000256" key="2">
    <source>
        <dbReference type="ARBA" id="ARBA00023157"/>
    </source>
</evidence>
<gene>
    <name evidence="5" type="ORF">WA026_020651</name>
</gene>
<feature type="active site" evidence="3">
    <location>
        <position position="89"/>
    </location>
</feature>
<evidence type="ECO:0000313" key="6">
    <source>
        <dbReference type="Proteomes" id="UP001431783"/>
    </source>
</evidence>
<dbReference type="PROSITE" id="PS00530">
    <property type="entry name" value="RNASE_T2_1"/>
    <property type="match status" value="1"/>
</dbReference>
<keyword evidence="6" id="KW-1185">Reference proteome</keyword>
<dbReference type="Proteomes" id="UP001431783">
    <property type="component" value="Unassembled WGS sequence"/>
</dbReference>
<name>A0AAW1U2V6_9CUCU</name>
<dbReference type="Pfam" id="PF00445">
    <property type="entry name" value="Ribonuclease_T2"/>
    <property type="match status" value="1"/>
</dbReference>
<evidence type="ECO:0000256" key="3">
    <source>
        <dbReference type="PIRSR" id="PIRSR633697-1"/>
    </source>
</evidence>
<organism evidence="5 6">
    <name type="scientific">Henosepilachna vigintioctopunctata</name>
    <dbReference type="NCBI Taxonomy" id="420089"/>
    <lineage>
        <taxon>Eukaryota</taxon>
        <taxon>Metazoa</taxon>
        <taxon>Ecdysozoa</taxon>
        <taxon>Arthropoda</taxon>
        <taxon>Hexapoda</taxon>
        <taxon>Insecta</taxon>
        <taxon>Pterygota</taxon>
        <taxon>Neoptera</taxon>
        <taxon>Endopterygota</taxon>
        <taxon>Coleoptera</taxon>
        <taxon>Polyphaga</taxon>
        <taxon>Cucujiformia</taxon>
        <taxon>Coccinelloidea</taxon>
        <taxon>Coccinellidae</taxon>
        <taxon>Epilachninae</taxon>
        <taxon>Epilachnini</taxon>
        <taxon>Henosepilachna</taxon>
    </lineage>
</organism>
<accession>A0AAW1U2V6</accession>
<dbReference type="CDD" id="cd01061">
    <property type="entry name" value="RNase_T2_euk"/>
    <property type="match status" value="1"/>
</dbReference>
<reference evidence="5 6" key="1">
    <citation type="submission" date="2023-03" db="EMBL/GenBank/DDBJ databases">
        <title>Genome insight into feeding habits of ladybird beetles.</title>
        <authorList>
            <person name="Li H.-S."/>
            <person name="Huang Y.-H."/>
            <person name="Pang H."/>
        </authorList>
    </citation>
    <scope>NUCLEOTIDE SEQUENCE [LARGE SCALE GENOMIC DNA]</scope>
    <source>
        <strain evidence="5">SYSU_2023b</strain>
        <tissue evidence="5">Whole body</tissue>
    </source>
</reference>
<dbReference type="GO" id="GO:0033897">
    <property type="term" value="F:ribonuclease T2 activity"/>
    <property type="evidence" value="ECO:0007669"/>
    <property type="project" value="InterPro"/>
</dbReference>
<dbReference type="GO" id="GO:0006401">
    <property type="term" value="P:RNA catabolic process"/>
    <property type="evidence" value="ECO:0007669"/>
    <property type="project" value="TreeGrafter"/>
</dbReference>
<evidence type="ECO:0000256" key="1">
    <source>
        <dbReference type="ARBA" id="ARBA00007469"/>
    </source>
</evidence>
<feature type="active site" evidence="3">
    <location>
        <position position="35"/>
    </location>
</feature>
<comment type="caution">
    <text evidence="5">The sequence shown here is derived from an EMBL/GenBank/DDBJ whole genome shotgun (WGS) entry which is preliminary data.</text>
</comment>
<proteinExistence type="inferred from homology"/>
<evidence type="ECO:0000313" key="5">
    <source>
        <dbReference type="EMBL" id="KAK9878022.1"/>
    </source>
</evidence>
<dbReference type="InterPro" id="IPR033130">
    <property type="entry name" value="RNase_T2_His_AS_2"/>
</dbReference>
<dbReference type="AlphaFoldDB" id="A0AAW1U2V6"/>
<dbReference type="InterPro" id="IPR033697">
    <property type="entry name" value="Ribonuclease_T2_eukaryotic"/>
</dbReference>
<keyword evidence="2" id="KW-1015">Disulfide bond</keyword>
<dbReference type="SUPFAM" id="SSF55895">
    <property type="entry name" value="Ribonuclease Rh-like"/>
    <property type="match status" value="1"/>
</dbReference>